<evidence type="ECO:0000259" key="2">
    <source>
        <dbReference type="Pfam" id="PF00534"/>
    </source>
</evidence>
<accession>A0A2G8TBB5</accession>
<gene>
    <name evidence="4" type="ORF">CR105_19850</name>
</gene>
<dbReference type="AlphaFoldDB" id="A0A2G8TBB5"/>
<evidence type="ECO:0000259" key="3">
    <source>
        <dbReference type="Pfam" id="PF13579"/>
    </source>
</evidence>
<keyword evidence="1 4" id="KW-0808">Transferase</keyword>
<dbReference type="InterPro" id="IPR028098">
    <property type="entry name" value="Glyco_trans_4-like_N"/>
</dbReference>
<dbReference type="InterPro" id="IPR001296">
    <property type="entry name" value="Glyco_trans_1"/>
</dbReference>
<organism evidence="4 5">
    <name type="scientific">Massilia eurypsychrophila</name>
    <dbReference type="NCBI Taxonomy" id="1485217"/>
    <lineage>
        <taxon>Bacteria</taxon>
        <taxon>Pseudomonadati</taxon>
        <taxon>Pseudomonadota</taxon>
        <taxon>Betaproteobacteria</taxon>
        <taxon>Burkholderiales</taxon>
        <taxon>Oxalobacteraceae</taxon>
        <taxon>Telluria group</taxon>
        <taxon>Massilia</taxon>
    </lineage>
</organism>
<dbReference type="GO" id="GO:0016757">
    <property type="term" value="F:glycosyltransferase activity"/>
    <property type="evidence" value="ECO:0007669"/>
    <property type="project" value="InterPro"/>
</dbReference>
<dbReference type="PANTHER" id="PTHR46401:SF2">
    <property type="entry name" value="GLYCOSYLTRANSFERASE WBBK-RELATED"/>
    <property type="match status" value="1"/>
</dbReference>
<evidence type="ECO:0000313" key="5">
    <source>
        <dbReference type="Proteomes" id="UP000230390"/>
    </source>
</evidence>
<sequence length="376" mass="41016">MCRIAHLTSVHRRNDTRIFLKQCRTLAAHGYAVTLVVADGQGDAFRDGVAIVDVGSSAGRLQRMVGTTARVFARAVALDADVYHLHDPELIPAGLRLKRLGKTVIFDAHEDVSAQLLSKPYLGPLSRRALSTAFGLYQRFACARFDGIVAATPLIRDKFLPINACTVEVANYPMPAEFDATARWADKADEVCYVGGIEAIRGIRELVRACALLHSPARLSLAGQFSEPALEAEVRSYPGWQRVDAHGMLERAGVRQVMTRAIAGLVTLHPVVNYLDSMPVKMFEYMASGIPVIASRFPLFRDIVEGARCGLCVDPNDPREIAAAIDFLMANPGIARTMGANGRKAVLEKYNWPAQAARLTDFYGAITHAKQTVAPC</sequence>
<dbReference type="Proteomes" id="UP000230390">
    <property type="component" value="Unassembled WGS sequence"/>
</dbReference>
<feature type="domain" description="Glycosyl transferase family 1" evidence="2">
    <location>
        <begin position="183"/>
        <end position="344"/>
    </location>
</feature>
<dbReference type="GO" id="GO:0009103">
    <property type="term" value="P:lipopolysaccharide biosynthetic process"/>
    <property type="evidence" value="ECO:0007669"/>
    <property type="project" value="TreeGrafter"/>
</dbReference>
<keyword evidence="5" id="KW-1185">Reference proteome</keyword>
<reference evidence="4 5" key="1">
    <citation type="submission" date="2017-10" db="EMBL/GenBank/DDBJ databases">
        <title>Massilia psychrophilum sp. nov., a novel purple-pigmented bacterium isolated from Tianshan glacier, Xinjiang Municipality, China.</title>
        <authorList>
            <person name="Wang H."/>
        </authorList>
    </citation>
    <scope>NUCLEOTIDE SEQUENCE [LARGE SCALE GENOMIC DNA]</scope>
    <source>
        <strain evidence="4 5">JCM 30074</strain>
    </source>
</reference>
<dbReference type="PANTHER" id="PTHR46401">
    <property type="entry name" value="GLYCOSYLTRANSFERASE WBBK-RELATED"/>
    <property type="match status" value="1"/>
</dbReference>
<dbReference type="OrthoDB" id="9815351at2"/>
<comment type="caution">
    <text evidence="4">The sequence shown here is derived from an EMBL/GenBank/DDBJ whole genome shotgun (WGS) entry which is preliminary data.</text>
</comment>
<dbReference type="Pfam" id="PF00534">
    <property type="entry name" value="Glycos_transf_1"/>
    <property type="match status" value="1"/>
</dbReference>
<dbReference type="Gene3D" id="3.40.50.2000">
    <property type="entry name" value="Glycogen Phosphorylase B"/>
    <property type="match status" value="2"/>
</dbReference>
<proteinExistence type="predicted"/>
<dbReference type="SUPFAM" id="SSF53756">
    <property type="entry name" value="UDP-Glycosyltransferase/glycogen phosphorylase"/>
    <property type="match status" value="1"/>
</dbReference>
<name>A0A2G8TBB5_9BURK</name>
<dbReference type="EMBL" id="PDOC01000015">
    <property type="protein sequence ID" value="PIL43331.1"/>
    <property type="molecule type" value="Genomic_DNA"/>
</dbReference>
<evidence type="ECO:0000256" key="1">
    <source>
        <dbReference type="ARBA" id="ARBA00022679"/>
    </source>
</evidence>
<feature type="domain" description="Glycosyltransferase subfamily 4-like N-terminal" evidence="3">
    <location>
        <begin position="19"/>
        <end position="160"/>
    </location>
</feature>
<evidence type="ECO:0000313" key="4">
    <source>
        <dbReference type="EMBL" id="PIL43331.1"/>
    </source>
</evidence>
<dbReference type="CDD" id="cd03794">
    <property type="entry name" value="GT4_WbuB-like"/>
    <property type="match status" value="1"/>
</dbReference>
<dbReference type="Pfam" id="PF13579">
    <property type="entry name" value="Glyco_trans_4_4"/>
    <property type="match status" value="1"/>
</dbReference>
<protein>
    <submittedName>
        <fullName evidence="4">Glycosyl transferase</fullName>
    </submittedName>
</protein>